<dbReference type="InterPro" id="IPR016186">
    <property type="entry name" value="C-type_lectin-like/link_sf"/>
</dbReference>
<dbReference type="Proteomes" id="UP000289734">
    <property type="component" value="Unassembled WGS sequence"/>
</dbReference>
<evidence type="ECO:0000313" key="2">
    <source>
        <dbReference type="EMBL" id="RXR29651.1"/>
    </source>
</evidence>
<dbReference type="EMBL" id="SBKQ01000013">
    <property type="protein sequence ID" value="RXR29651.1"/>
    <property type="molecule type" value="Genomic_DNA"/>
</dbReference>
<name>A0A4Q1KIL7_9FLAO</name>
<dbReference type="SUPFAM" id="SSF56436">
    <property type="entry name" value="C-type lectin-like"/>
    <property type="match status" value="1"/>
</dbReference>
<dbReference type="AlphaFoldDB" id="A0A4Q1KIL7"/>
<dbReference type="InterPro" id="IPR001304">
    <property type="entry name" value="C-type_lectin-like"/>
</dbReference>
<gene>
    <name evidence="2" type="ORF">EQG68_12315</name>
</gene>
<dbReference type="InterPro" id="IPR034007">
    <property type="entry name" value="CTLD_bac"/>
</dbReference>
<dbReference type="InterPro" id="IPR016187">
    <property type="entry name" value="CTDL_fold"/>
</dbReference>
<dbReference type="NCBIfam" id="TIGR04131">
    <property type="entry name" value="Bac_Flav_CTERM"/>
    <property type="match status" value="1"/>
</dbReference>
<evidence type="ECO:0000259" key="1">
    <source>
        <dbReference type="PROSITE" id="PS50041"/>
    </source>
</evidence>
<dbReference type="Pfam" id="PF13585">
    <property type="entry name" value="CHU_C"/>
    <property type="match status" value="1"/>
</dbReference>
<reference evidence="3" key="1">
    <citation type="submission" date="2019-01" db="EMBL/GenBank/DDBJ databases">
        <title>Cytophagaceae bacterium strain CAR-16.</title>
        <authorList>
            <person name="Chen W.-M."/>
        </authorList>
    </citation>
    <scope>NUCLEOTIDE SEQUENCE [LARGE SCALE GENOMIC DNA]</scope>
    <source>
        <strain evidence="3">ICH-30</strain>
    </source>
</reference>
<accession>A0A4Q1KIL7</accession>
<feature type="domain" description="C-type lectin" evidence="1">
    <location>
        <begin position="163"/>
        <end position="286"/>
    </location>
</feature>
<dbReference type="OrthoDB" id="9765926at2"/>
<dbReference type="InterPro" id="IPR026341">
    <property type="entry name" value="T9SS_type_B"/>
</dbReference>
<dbReference type="PROSITE" id="PS50041">
    <property type="entry name" value="C_TYPE_LECTIN_2"/>
    <property type="match status" value="1"/>
</dbReference>
<dbReference type="RefSeq" id="WP_129465192.1">
    <property type="nucleotide sequence ID" value="NZ_SBKQ01000013.1"/>
</dbReference>
<dbReference type="Gene3D" id="3.10.100.10">
    <property type="entry name" value="Mannose-Binding Protein A, subunit A"/>
    <property type="match status" value="1"/>
</dbReference>
<evidence type="ECO:0000313" key="3">
    <source>
        <dbReference type="Proteomes" id="UP000289734"/>
    </source>
</evidence>
<organism evidence="2 3">
    <name type="scientific">Flavobacterium piscinae</name>
    <dbReference type="NCBI Taxonomy" id="2506424"/>
    <lineage>
        <taxon>Bacteria</taxon>
        <taxon>Pseudomonadati</taxon>
        <taxon>Bacteroidota</taxon>
        <taxon>Flavobacteriia</taxon>
        <taxon>Flavobacteriales</taxon>
        <taxon>Flavobacteriaceae</taxon>
        <taxon>Flavobacterium</taxon>
    </lineage>
</organism>
<sequence length="711" mass="76440">MDRFSLFRNSFFIFFLCSSFFSFLVDKNLSLKIEEKKPTLLNDAPILIATGNQVYCPGSQLNIVTNMSITDPDDTGIDAIYIQISSGYVNGQDVLTLTGTHPAIVFSWDALTGKLTLTGSAGQPTYTDLIAAIEDVVYSNSSPNPTGVRTFSITVGQANYLPSNGHYYEFVPSIGITWNNARTAAANRTYYGLQGYLATITAADEAQLSGEQSAGAGWIGGSDEANEGVWRWMSGPENGTVFWNGGINGSTPSYANWNNGEPNNIGDEDYAHITAPGVGILGSWNDLSNTGEASGDYQPKGYIVEYGGMPGDPVLQISTSTSITIPNITSTTSQSLCGEGSVTLTANASAGTIKWYATPTGGTPLATGNSFTTPNLTETTTYYVDAFEIGCTTGTRTAITATVNQIPTITIVEPNPVCGENSTVLTASTTAGTINWYADAIGGTSLGAGTSFTTPILSEDTTFYAEAINNGCSSGNRIPINVLVYDLPEVEDETVTLCEGTNITLDAGVSNATYLWSTGESSQTIQVNNNANYSVVVTSLEAGNCSKTKNFTIVQYDIPVIETIVVKDNSVEIITSGNGEYEYSIDGFTYQDSNLFTVGEGGLYTAYVREKINNCGYSDEENFVVLLVPPFFTPNSDGQNDVFYLKGMEFYLNSSLSIFNRYGKLIKQIGPSNPFWDGTFEGENLPADDYWYVLKIDNATPERKGHFSLKR</sequence>
<comment type="caution">
    <text evidence="2">The sequence shown here is derived from an EMBL/GenBank/DDBJ whole genome shotgun (WGS) entry which is preliminary data.</text>
</comment>
<dbReference type="InterPro" id="IPR044023">
    <property type="entry name" value="Ig_7"/>
</dbReference>
<keyword evidence="3" id="KW-1185">Reference proteome</keyword>
<protein>
    <submittedName>
        <fullName evidence="2">T9SS type B sorting domain-containing protein</fullName>
    </submittedName>
</protein>
<dbReference type="Pfam" id="PF19081">
    <property type="entry name" value="Ig_7"/>
    <property type="match status" value="2"/>
</dbReference>
<dbReference type="CDD" id="cd03603">
    <property type="entry name" value="CLECT_VCBS"/>
    <property type="match status" value="1"/>
</dbReference>
<proteinExistence type="predicted"/>